<keyword evidence="1 2" id="KW-0963">Cytoplasm</keyword>
<dbReference type="EMBL" id="BMOF01000042">
    <property type="protein sequence ID" value="GGK04685.1"/>
    <property type="molecule type" value="Genomic_DNA"/>
</dbReference>
<evidence type="ECO:0000256" key="1">
    <source>
        <dbReference type="ARBA" id="ARBA00022490"/>
    </source>
</evidence>
<reference evidence="3" key="1">
    <citation type="journal article" date="2014" name="Int. J. Syst. Evol. Microbiol.">
        <title>Complete genome sequence of Corynebacterium casei LMG S-19264T (=DSM 44701T), isolated from a smear-ripened cheese.</title>
        <authorList>
            <consortium name="US DOE Joint Genome Institute (JGI-PGF)"/>
            <person name="Walter F."/>
            <person name="Albersmeier A."/>
            <person name="Kalinowski J."/>
            <person name="Ruckert C."/>
        </authorList>
    </citation>
    <scope>NUCLEOTIDE SEQUENCE</scope>
    <source>
        <strain evidence="3">JCM 14719</strain>
    </source>
</reference>
<organism evidence="3 4">
    <name type="scientific">Calditerricola satsumensis</name>
    <dbReference type="NCBI Taxonomy" id="373054"/>
    <lineage>
        <taxon>Bacteria</taxon>
        <taxon>Bacillati</taxon>
        <taxon>Bacillota</taxon>
        <taxon>Bacilli</taxon>
        <taxon>Bacillales</taxon>
        <taxon>Bacillaceae</taxon>
        <taxon>Calditerricola</taxon>
    </lineage>
</organism>
<evidence type="ECO:0000313" key="3">
    <source>
        <dbReference type="EMBL" id="GGK04685.1"/>
    </source>
</evidence>
<accession>A0A8J3BFX7</accession>
<dbReference type="Pfam" id="PF09902">
    <property type="entry name" value="DUF2129"/>
    <property type="match status" value="1"/>
</dbReference>
<reference evidence="3" key="2">
    <citation type="submission" date="2020-09" db="EMBL/GenBank/DDBJ databases">
        <authorList>
            <person name="Sun Q."/>
            <person name="Ohkuma M."/>
        </authorList>
    </citation>
    <scope>NUCLEOTIDE SEQUENCE</scope>
    <source>
        <strain evidence="3">JCM 14719</strain>
    </source>
</reference>
<dbReference type="InterPro" id="IPR016979">
    <property type="entry name" value="DUF2129"/>
</dbReference>
<evidence type="ECO:0000313" key="4">
    <source>
        <dbReference type="Proteomes" id="UP000637720"/>
    </source>
</evidence>
<proteinExistence type="inferred from homology"/>
<dbReference type="Proteomes" id="UP000637720">
    <property type="component" value="Unassembled WGS sequence"/>
</dbReference>
<sequence length="92" mass="11141">MFPKRVGLAVWVHHTRFAPRLRKFGNIHYVSQRMKYVVLYVDGERVDEIVRQIERLRFVRKVERSHRHELPVEFPTKRTPLEAFSDIRGAER</sequence>
<protein>
    <recommendedName>
        <fullName evidence="2">UPF0298 protein GCM10007043_18370</fullName>
    </recommendedName>
</protein>
<comment type="similarity">
    <text evidence="2">Belongs to the UPF0298 family.</text>
</comment>
<gene>
    <name evidence="3" type="ORF">GCM10007043_18370</name>
</gene>
<dbReference type="GO" id="GO:0005737">
    <property type="term" value="C:cytoplasm"/>
    <property type="evidence" value="ECO:0007669"/>
    <property type="project" value="UniProtKB-SubCell"/>
</dbReference>
<comment type="caution">
    <text evidence="3">The sequence shown here is derived from an EMBL/GenBank/DDBJ whole genome shotgun (WGS) entry which is preliminary data.</text>
</comment>
<name>A0A8J3BFX7_9BACI</name>
<keyword evidence="4" id="KW-1185">Reference proteome</keyword>
<comment type="subcellular location">
    <subcellularLocation>
        <location evidence="2">Cytoplasm</location>
    </subcellularLocation>
</comment>
<dbReference type="AlphaFoldDB" id="A0A8J3BFX7"/>
<dbReference type="HAMAP" id="MF_01126">
    <property type="entry name" value="UPF0298"/>
    <property type="match status" value="1"/>
</dbReference>
<dbReference type="RefSeq" id="WP_054672157.1">
    <property type="nucleotide sequence ID" value="NZ_BMOF01000042.1"/>
</dbReference>
<dbReference type="PIRSF" id="PIRSF031653">
    <property type="entry name" value="UCP031653"/>
    <property type="match status" value="1"/>
</dbReference>
<evidence type="ECO:0000256" key="2">
    <source>
        <dbReference type="HAMAP-Rule" id="MF_01126"/>
    </source>
</evidence>